<evidence type="ECO:0000256" key="1">
    <source>
        <dbReference type="SAM" id="MobiDB-lite"/>
    </source>
</evidence>
<evidence type="ECO:0000256" key="2">
    <source>
        <dbReference type="SAM" id="SignalP"/>
    </source>
</evidence>
<organism evidence="3 4">
    <name type="scientific">Cobetia amphilecti</name>
    <dbReference type="NCBI Taxonomy" id="1055104"/>
    <lineage>
        <taxon>Bacteria</taxon>
        <taxon>Pseudomonadati</taxon>
        <taxon>Pseudomonadota</taxon>
        <taxon>Gammaproteobacteria</taxon>
        <taxon>Oceanospirillales</taxon>
        <taxon>Halomonadaceae</taxon>
        <taxon>Cobetia</taxon>
    </lineage>
</organism>
<dbReference type="AlphaFoldDB" id="A0AAP4WWC3"/>
<keyword evidence="2" id="KW-0732">Signal</keyword>
<name>A0AAP4WWC3_9GAMM</name>
<dbReference type="RefSeq" id="WP_054555237.1">
    <property type="nucleotide sequence ID" value="NZ_JAHKQM010000007.1"/>
</dbReference>
<dbReference type="Proteomes" id="UP001170481">
    <property type="component" value="Unassembled WGS sequence"/>
</dbReference>
<comment type="caution">
    <text evidence="3">The sequence shown here is derived from an EMBL/GenBank/DDBJ whole genome shotgun (WGS) entry which is preliminary data.</text>
</comment>
<sequence>MHISTLNTALTSLLPSLLLGLTLMLATPTLVAADDRHRAQGQHSERHSTPHSRHEAIKRRHLRMFDEPRVERHHSRQHSRHDIRRHVPKRRYYQHGRLEHDRYRPYYYQNHDSGRHGIRRYHNGVSIGIPAIRININ</sequence>
<reference evidence="3" key="1">
    <citation type="submission" date="2023-07" db="EMBL/GenBank/DDBJ databases">
        <title>Genome content predicts the carbon catabolic preferences of heterotrophic bacteria.</title>
        <authorList>
            <person name="Gralka M."/>
        </authorList>
    </citation>
    <scope>NUCLEOTIDE SEQUENCE</scope>
    <source>
        <strain evidence="3">C2R13</strain>
    </source>
</reference>
<dbReference type="EMBL" id="JAUORK010000018">
    <property type="protein sequence ID" value="MDO6672995.1"/>
    <property type="molecule type" value="Genomic_DNA"/>
</dbReference>
<feature type="chain" id="PRO_5043035100" evidence="2">
    <location>
        <begin position="33"/>
        <end position="137"/>
    </location>
</feature>
<feature type="compositionally biased region" description="Basic and acidic residues" evidence="1">
    <location>
        <begin position="35"/>
        <end position="55"/>
    </location>
</feature>
<evidence type="ECO:0000313" key="4">
    <source>
        <dbReference type="Proteomes" id="UP001170481"/>
    </source>
</evidence>
<feature type="signal peptide" evidence="2">
    <location>
        <begin position="1"/>
        <end position="32"/>
    </location>
</feature>
<accession>A0AAP4WWC3</accession>
<proteinExistence type="predicted"/>
<gene>
    <name evidence="3" type="ORF">Q4535_12810</name>
</gene>
<protein>
    <submittedName>
        <fullName evidence="3">Uncharacterized protein</fullName>
    </submittedName>
</protein>
<feature type="region of interest" description="Disordered" evidence="1">
    <location>
        <begin position="35"/>
        <end position="56"/>
    </location>
</feature>
<evidence type="ECO:0000313" key="3">
    <source>
        <dbReference type="EMBL" id="MDO6672995.1"/>
    </source>
</evidence>